<sequence length="526" mass="57945">MNQNSLYPKLDSRASLSTLSSDSLVSTTLLRPFKGHGGFALRVKPATAAGPAASSGGGDVGALESNNNAGSSENNTIESESSDATASKRKSAASADHNNPHLAHDPRQHDVVLCEPRPHKSLYALMRKMHLVQPDGASDVVLSDSPVKDLPPAEPKSASTKRQKVLDLFLKLKTDVLKISRKSQDELSKKSTTSAKSDSPPPKYSLSRRQSGNNANFDYNDPEFKKPALFRRLSVGFGSSEIQDEVALKAEEESYERLKEYKFIKILVTLRLHLPTNSIRALKSIPTAPSAVDNHVRDSFHREVEILQACRNHPSIIRLLDSWESINTVYQVFDVMNGGDASMEGVFTNVGESMAVRLIAPIADALRFLHKKQILHRDVRPANIFLRRSITGHETLRELETIPVLADFGIANYMRNSGRLAAPFPETPAHIAPEIIDGARFTTASDCYGLGYYAMHLILHRQPLLNDVRSLDDILDHTWSKVSETGKTTVGMLLCGDPTLRMTAGEFCDGEWTSAFGVECVKHHLF</sequence>
<organism evidence="8 9">
    <name type="scientific">Physocladia obscura</name>
    <dbReference type="NCBI Taxonomy" id="109957"/>
    <lineage>
        <taxon>Eukaryota</taxon>
        <taxon>Fungi</taxon>
        <taxon>Fungi incertae sedis</taxon>
        <taxon>Chytridiomycota</taxon>
        <taxon>Chytridiomycota incertae sedis</taxon>
        <taxon>Chytridiomycetes</taxon>
        <taxon>Chytridiales</taxon>
        <taxon>Chytriomycetaceae</taxon>
        <taxon>Physocladia</taxon>
    </lineage>
</organism>
<dbReference type="PROSITE" id="PS00109">
    <property type="entry name" value="PROTEIN_KINASE_TYR"/>
    <property type="match status" value="1"/>
</dbReference>
<evidence type="ECO:0000256" key="1">
    <source>
        <dbReference type="ARBA" id="ARBA00022527"/>
    </source>
</evidence>
<keyword evidence="5" id="KW-0067">ATP-binding</keyword>
<accession>A0AAD5T635</accession>
<feature type="region of interest" description="Disordered" evidence="6">
    <location>
        <begin position="182"/>
        <end position="220"/>
    </location>
</feature>
<dbReference type="PROSITE" id="PS50011">
    <property type="entry name" value="PROTEIN_KINASE_DOM"/>
    <property type="match status" value="1"/>
</dbReference>
<feature type="region of interest" description="Disordered" evidence="6">
    <location>
        <begin position="1"/>
        <end position="21"/>
    </location>
</feature>
<evidence type="ECO:0000256" key="6">
    <source>
        <dbReference type="SAM" id="MobiDB-lite"/>
    </source>
</evidence>
<evidence type="ECO:0000256" key="5">
    <source>
        <dbReference type="ARBA" id="ARBA00022840"/>
    </source>
</evidence>
<feature type="compositionally biased region" description="Low complexity" evidence="6">
    <location>
        <begin position="61"/>
        <end position="85"/>
    </location>
</feature>
<dbReference type="SUPFAM" id="SSF56112">
    <property type="entry name" value="Protein kinase-like (PK-like)"/>
    <property type="match status" value="1"/>
</dbReference>
<keyword evidence="2" id="KW-0808">Transferase</keyword>
<keyword evidence="3" id="KW-0547">Nucleotide-binding</keyword>
<dbReference type="AlphaFoldDB" id="A0AAD5T635"/>
<dbReference type="EMBL" id="JADGJH010000243">
    <property type="protein sequence ID" value="KAJ3132647.1"/>
    <property type="molecule type" value="Genomic_DNA"/>
</dbReference>
<name>A0AAD5T635_9FUNG</name>
<dbReference type="Gene3D" id="1.10.510.10">
    <property type="entry name" value="Transferase(Phosphotransferase) domain 1"/>
    <property type="match status" value="1"/>
</dbReference>
<dbReference type="Proteomes" id="UP001211907">
    <property type="component" value="Unassembled WGS sequence"/>
</dbReference>
<reference evidence="8" key="1">
    <citation type="submission" date="2020-05" db="EMBL/GenBank/DDBJ databases">
        <title>Phylogenomic resolution of chytrid fungi.</title>
        <authorList>
            <person name="Stajich J.E."/>
            <person name="Amses K."/>
            <person name="Simmons R."/>
            <person name="Seto K."/>
            <person name="Myers J."/>
            <person name="Bonds A."/>
            <person name="Quandt C.A."/>
            <person name="Barry K."/>
            <person name="Liu P."/>
            <person name="Grigoriev I."/>
            <person name="Longcore J.E."/>
            <person name="James T.Y."/>
        </authorList>
    </citation>
    <scope>NUCLEOTIDE SEQUENCE</scope>
    <source>
        <strain evidence="8">JEL0513</strain>
    </source>
</reference>
<feature type="compositionally biased region" description="Basic and acidic residues" evidence="6">
    <location>
        <begin position="98"/>
        <end position="111"/>
    </location>
</feature>
<feature type="region of interest" description="Disordered" evidence="6">
    <location>
        <begin position="142"/>
        <end position="161"/>
    </location>
</feature>
<evidence type="ECO:0000256" key="3">
    <source>
        <dbReference type="ARBA" id="ARBA00022741"/>
    </source>
</evidence>
<dbReference type="InterPro" id="IPR008266">
    <property type="entry name" value="Tyr_kinase_AS"/>
</dbReference>
<evidence type="ECO:0000313" key="8">
    <source>
        <dbReference type="EMBL" id="KAJ3132647.1"/>
    </source>
</evidence>
<keyword evidence="1" id="KW-0723">Serine/threonine-protein kinase</keyword>
<evidence type="ECO:0000256" key="2">
    <source>
        <dbReference type="ARBA" id="ARBA00022679"/>
    </source>
</evidence>
<dbReference type="InterPro" id="IPR011009">
    <property type="entry name" value="Kinase-like_dom_sf"/>
</dbReference>
<feature type="region of interest" description="Disordered" evidence="6">
    <location>
        <begin position="47"/>
        <end position="111"/>
    </location>
</feature>
<evidence type="ECO:0000259" key="7">
    <source>
        <dbReference type="PROSITE" id="PS50011"/>
    </source>
</evidence>
<dbReference type="PANTHER" id="PTHR24349">
    <property type="entry name" value="SERINE/THREONINE-PROTEIN KINASE"/>
    <property type="match status" value="1"/>
</dbReference>
<dbReference type="GO" id="GO:0004674">
    <property type="term" value="F:protein serine/threonine kinase activity"/>
    <property type="evidence" value="ECO:0007669"/>
    <property type="project" value="UniProtKB-KW"/>
</dbReference>
<keyword evidence="4 8" id="KW-0418">Kinase</keyword>
<protein>
    <submittedName>
        <fullName evidence="8">Serine/threonine-protein kinase dclk3</fullName>
    </submittedName>
</protein>
<feature type="domain" description="Protein kinase" evidence="7">
    <location>
        <begin position="252"/>
        <end position="526"/>
    </location>
</feature>
<gene>
    <name evidence="8" type="primary">DCLK3_1</name>
    <name evidence="8" type="ORF">HK100_005126</name>
</gene>
<keyword evidence="9" id="KW-1185">Reference proteome</keyword>
<evidence type="ECO:0000256" key="4">
    <source>
        <dbReference type="ARBA" id="ARBA00022777"/>
    </source>
</evidence>
<feature type="compositionally biased region" description="Polar residues" evidence="6">
    <location>
        <begin position="207"/>
        <end position="217"/>
    </location>
</feature>
<evidence type="ECO:0000313" key="9">
    <source>
        <dbReference type="Proteomes" id="UP001211907"/>
    </source>
</evidence>
<dbReference type="SMART" id="SM00220">
    <property type="entry name" value="S_TKc"/>
    <property type="match status" value="1"/>
</dbReference>
<comment type="caution">
    <text evidence="8">The sequence shown here is derived from an EMBL/GenBank/DDBJ whole genome shotgun (WGS) entry which is preliminary data.</text>
</comment>
<dbReference type="Pfam" id="PF00069">
    <property type="entry name" value="Pkinase"/>
    <property type="match status" value="1"/>
</dbReference>
<proteinExistence type="predicted"/>
<dbReference type="Gene3D" id="3.30.200.20">
    <property type="entry name" value="Phosphorylase Kinase, domain 1"/>
    <property type="match status" value="1"/>
</dbReference>
<dbReference type="InterPro" id="IPR000719">
    <property type="entry name" value="Prot_kinase_dom"/>
</dbReference>
<dbReference type="InterPro" id="IPR050205">
    <property type="entry name" value="CDPK_Ser/Thr_kinases"/>
</dbReference>
<dbReference type="GO" id="GO:0005524">
    <property type="term" value="F:ATP binding"/>
    <property type="evidence" value="ECO:0007669"/>
    <property type="project" value="UniProtKB-KW"/>
</dbReference>